<dbReference type="Gene3D" id="2.40.50.140">
    <property type="entry name" value="Nucleic acid-binding proteins"/>
    <property type="match status" value="1"/>
</dbReference>
<keyword evidence="10" id="KW-0238">DNA-binding</keyword>
<feature type="domain" description="Replication factor Mcm10 C-terminal" evidence="13">
    <location>
        <begin position="295"/>
        <end position="615"/>
    </location>
</feature>
<keyword evidence="11" id="KW-0539">Nucleus</keyword>
<evidence type="ECO:0000256" key="3">
    <source>
        <dbReference type="ARBA" id="ARBA00017770"/>
    </source>
</evidence>
<evidence type="ECO:0000256" key="7">
    <source>
        <dbReference type="ARBA" id="ARBA00022771"/>
    </source>
</evidence>
<dbReference type="AlphaFoldDB" id="A0A8B9GYD1"/>
<dbReference type="Proteomes" id="UP000694621">
    <property type="component" value="Unplaced"/>
</dbReference>
<accession>A0A8B9GYD1</accession>
<evidence type="ECO:0000313" key="15">
    <source>
        <dbReference type="Proteomes" id="UP000694621"/>
    </source>
</evidence>
<evidence type="ECO:0000256" key="10">
    <source>
        <dbReference type="ARBA" id="ARBA00023125"/>
    </source>
</evidence>
<dbReference type="Pfam" id="PF22379">
    <property type="entry name" value="OB_MCM10"/>
    <property type="match status" value="1"/>
</dbReference>
<dbReference type="InterPro" id="IPR040184">
    <property type="entry name" value="Mcm10"/>
</dbReference>
<organism evidence="14 15">
    <name type="scientific">Astyanax mexicanus</name>
    <name type="common">Blind cave fish</name>
    <name type="synonym">Astyanax fasciatus mexicanus</name>
    <dbReference type="NCBI Taxonomy" id="7994"/>
    <lineage>
        <taxon>Eukaryota</taxon>
        <taxon>Metazoa</taxon>
        <taxon>Chordata</taxon>
        <taxon>Craniata</taxon>
        <taxon>Vertebrata</taxon>
        <taxon>Euteleostomi</taxon>
        <taxon>Actinopterygii</taxon>
        <taxon>Neopterygii</taxon>
        <taxon>Teleostei</taxon>
        <taxon>Ostariophysi</taxon>
        <taxon>Characiformes</taxon>
        <taxon>Characoidei</taxon>
        <taxon>Acestrorhamphidae</taxon>
        <taxon>Acestrorhamphinae</taxon>
        <taxon>Astyanax</taxon>
    </lineage>
</organism>
<protein>
    <recommendedName>
        <fullName evidence="3">Protein MCM10 homolog</fullName>
    </recommendedName>
</protein>
<dbReference type="InterPro" id="IPR015408">
    <property type="entry name" value="Znf_Mcm10/DnaG"/>
</dbReference>
<name>A0A8B9GYD1_ASTMX</name>
<dbReference type="PANTHER" id="PTHR13454">
    <property type="entry name" value="PROTEIN MCM10 HOMOLOG"/>
    <property type="match status" value="1"/>
</dbReference>
<keyword evidence="4" id="KW-0235">DNA replication</keyword>
<evidence type="ECO:0000256" key="6">
    <source>
        <dbReference type="ARBA" id="ARBA00022763"/>
    </source>
</evidence>
<keyword evidence="5" id="KW-0479">Metal-binding</keyword>
<evidence type="ECO:0000256" key="8">
    <source>
        <dbReference type="ARBA" id="ARBA00022833"/>
    </source>
</evidence>
<dbReference type="GO" id="GO:0006270">
    <property type="term" value="P:DNA replication initiation"/>
    <property type="evidence" value="ECO:0007669"/>
    <property type="project" value="InterPro"/>
</dbReference>
<dbReference type="GO" id="GO:0043596">
    <property type="term" value="C:nuclear replication fork"/>
    <property type="evidence" value="ECO:0007669"/>
    <property type="project" value="TreeGrafter"/>
</dbReference>
<dbReference type="GO" id="GO:0006974">
    <property type="term" value="P:DNA damage response"/>
    <property type="evidence" value="ECO:0007669"/>
    <property type="project" value="UniProtKB-KW"/>
</dbReference>
<evidence type="ECO:0000256" key="9">
    <source>
        <dbReference type="ARBA" id="ARBA00023054"/>
    </source>
</evidence>
<feature type="compositionally biased region" description="Basic and acidic residues" evidence="12">
    <location>
        <begin position="341"/>
        <end position="355"/>
    </location>
</feature>
<evidence type="ECO:0000256" key="4">
    <source>
        <dbReference type="ARBA" id="ARBA00022705"/>
    </source>
</evidence>
<dbReference type="Pfam" id="PF09329">
    <property type="entry name" value="zf-primase"/>
    <property type="match status" value="1"/>
</dbReference>
<evidence type="ECO:0000256" key="11">
    <source>
        <dbReference type="ARBA" id="ARBA00023242"/>
    </source>
</evidence>
<evidence type="ECO:0000259" key="13">
    <source>
        <dbReference type="SMART" id="SM01280"/>
    </source>
</evidence>
<dbReference type="InterPro" id="IPR012340">
    <property type="entry name" value="NA-bd_OB-fold"/>
</dbReference>
<dbReference type="Ensembl" id="ENSAMXT00005002498.1">
    <property type="protein sequence ID" value="ENSAMXP00005002256.1"/>
    <property type="gene ID" value="ENSAMXG00005001184.1"/>
</dbReference>
<feature type="region of interest" description="Disordered" evidence="12">
    <location>
        <begin position="302"/>
        <end position="390"/>
    </location>
</feature>
<dbReference type="InterPro" id="IPR056791">
    <property type="entry name" value="Znf_Mcm10_C"/>
</dbReference>
<feature type="compositionally biased region" description="Polar residues" evidence="12">
    <location>
        <begin position="312"/>
        <end position="335"/>
    </location>
</feature>
<evidence type="ECO:0000256" key="12">
    <source>
        <dbReference type="SAM" id="MobiDB-lite"/>
    </source>
</evidence>
<feature type="compositionally biased region" description="Polar residues" evidence="12">
    <location>
        <begin position="14"/>
        <end position="26"/>
    </location>
</feature>
<keyword evidence="6" id="KW-0227">DNA damage</keyword>
<feature type="region of interest" description="Disordered" evidence="12">
    <location>
        <begin position="424"/>
        <end position="461"/>
    </location>
</feature>
<dbReference type="SMART" id="SM01280">
    <property type="entry name" value="Mcm10"/>
    <property type="match status" value="1"/>
</dbReference>
<dbReference type="Pfam" id="PF24863">
    <property type="entry name" value="zf-CCCH_Mcm10"/>
    <property type="match status" value="1"/>
</dbReference>
<dbReference type="PANTHER" id="PTHR13454:SF11">
    <property type="entry name" value="PROTEIN MCM10 HOMOLOG"/>
    <property type="match status" value="1"/>
</dbReference>
<keyword evidence="8" id="KW-0862">Zinc</keyword>
<dbReference type="InterPro" id="IPR015411">
    <property type="entry name" value="Rep_factor_Mcm10_C"/>
</dbReference>
<dbReference type="GO" id="GO:0008270">
    <property type="term" value="F:zinc ion binding"/>
    <property type="evidence" value="ECO:0007669"/>
    <property type="project" value="UniProtKB-KW"/>
</dbReference>
<evidence type="ECO:0000256" key="1">
    <source>
        <dbReference type="ARBA" id="ARBA00004123"/>
    </source>
</evidence>
<reference evidence="14" key="1">
    <citation type="submission" date="2025-08" db="UniProtKB">
        <authorList>
            <consortium name="Ensembl"/>
        </authorList>
    </citation>
    <scope>IDENTIFICATION</scope>
</reference>
<dbReference type="Pfam" id="PF09332">
    <property type="entry name" value="Mcm10"/>
    <property type="match status" value="1"/>
</dbReference>
<dbReference type="GO" id="GO:0003697">
    <property type="term" value="F:single-stranded DNA binding"/>
    <property type="evidence" value="ECO:0007669"/>
    <property type="project" value="InterPro"/>
</dbReference>
<dbReference type="GO" id="GO:0003688">
    <property type="term" value="F:DNA replication origin binding"/>
    <property type="evidence" value="ECO:0007669"/>
    <property type="project" value="TreeGrafter"/>
</dbReference>
<evidence type="ECO:0000256" key="5">
    <source>
        <dbReference type="ARBA" id="ARBA00022723"/>
    </source>
</evidence>
<comment type="subcellular location">
    <subcellularLocation>
        <location evidence="1">Nucleus</location>
    </subcellularLocation>
</comment>
<comment type="similarity">
    <text evidence="2">Belongs to the MCM10 family.</text>
</comment>
<keyword evidence="9" id="KW-0175">Coiled coil</keyword>
<sequence>SVQSQSVGDRLSQPMRSSGKINNTMTSPPPSKMAGVAPPIARQATPRPPSTQDVAVEKFSGLRLRRPRLSSVEIESKMANRRMIKLSQLPDRLAKDNLEDSDWVTFAVVINKITPQSKNNGKTFSIWKLNDLHNLEVNVSLFLFGTVHTDLWKTDTGTVIGILNPNQMKNKEGSNELSLTVDHPQKVLMMGEAMDFGTCKAKKKNGDSCTQLVNMYECQFCQYHVKAQYKKMSSKRAELQSSFTGSAPGKVKNRGGLRERLCQGDFHYGGMSSLACAPSVSGEVSGCTDDFRSLMSMPTPGALNIKRHLGQSKPTADSSGSTVQSISASDLLKQQKQMHKQRLEARQKRAEEIQKRYATASEVPKGSSPPERRLSAPPIPTLGRGFSEGDDILLDMSPPPRSKSLSSAKLAAVRKLQAKGGAIVKDDPNAVKRKRSDSGAISARVERSLTSPEEEPAQKRRREQLEYIQSEEFQRILNAKSSNSWIMGEVEAQAMQDYFDPLVQKEKLEEKMRGIREMKCRAVTCKNCKYTHFKPADRCVEEKHDYHWHDATKRFFKCPCGQRKICLARLPTAACSNCGLFKWERDGMLKEKKGPKIGGELLLTRGEEQPKFLNSMK</sequence>
<evidence type="ECO:0000256" key="2">
    <source>
        <dbReference type="ARBA" id="ARBA00009679"/>
    </source>
</evidence>
<feature type="region of interest" description="Disordered" evidence="12">
    <location>
        <begin position="1"/>
        <end position="52"/>
    </location>
</feature>
<dbReference type="FunFam" id="2.40.50.140:FF:000167">
    <property type="entry name" value="Minichromosome maintenance 10 replication initiation factor"/>
    <property type="match status" value="1"/>
</dbReference>
<keyword evidence="7" id="KW-0863">Zinc-finger</keyword>
<proteinExistence type="inferred from homology"/>
<evidence type="ECO:0000313" key="14">
    <source>
        <dbReference type="Ensembl" id="ENSAMXP00005002256.1"/>
    </source>
</evidence>
<dbReference type="InterPro" id="IPR055065">
    <property type="entry name" value="OB_MCM10"/>
</dbReference>